<feature type="chain" id="PRO_5015465927" evidence="1">
    <location>
        <begin position="20"/>
        <end position="147"/>
    </location>
</feature>
<sequence>MVTQQTIAIIFHIVSSVGATTPQALGTKDKDSPAKCALCTSNYRGCPSFKALLKRSKSFHSKPQNPNTVLSSHQPKIPPPHLPKVSFATVADSNTIPLPNSHTSDKSLAKFISVLSSLINPLITLLTAILNEQFIPCPFSITSLAIL</sequence>
<keyword evidence="1" id="KW-0732">Signal</keyword>
<evidence type="ECO:0000313" key="2">
    <source>
        <dbReference type="EMBL" id="MBY70313.1"/>
    </source>
</evidence>
<name>A0A2S2PY41_9HEMI</name>
<evidence type="ECO:0000256" key="1">
    <source>
        <dbReference type="SAM" id="SignalP"/>
    </source>
</evidence>
<dbReference type="AlphaFoldDB" id="A0A2S2PY41"/>
<feature type="signal peptide" evidence="1">
    <location>
        <begin position="1"/>
        <end position="19"/>
    </location>
</feature>
<organism evidence="2">
    <name type="scientific">Sipha flava</name>
    <name type="common">yellow sugarcane aphid</name>
    <dbReference type="NCBI Taxonomy" id="143950"/>
    <lineage>
        <taxon>Eukaryota</taxon>
        <taxon>Metazoa</taxon>
        <taxon>Ecdysozoa</taxon>
        <taxon>Arthropoda</taxon>
        <taxon>Hexapoda</taxon>
        <taxon>Insecta</taxon>
        <taxon>Pterygota</taxon>
        <taxon>Neoptera</taxon>
        <taxon>Paraneoptera</taxon>
        <taxon>Hemiptera</taxon>
        <taxon>Sternorrhyncha</taxon>
        <taxon>Aphidomorpha</taxon>
        <taxon>Aphidoidea</taxon>
        <taxon>Aphididae</taxon>
        <taxon>Sipha</taxon>
    </lineage>
</organism>
<reference evidence="2" key="1">
    <citation type="submission" date="2018-04" db="EMBL/GenBank/DDBJ databases">
        <title>Transcriptome assembly of Sipha flava.</title>
        <authorList>
            <person name="Scully E.D."/>
            <person name="Geib S.M."/>
            <person name="Palmer N.A."/>
            <person name="Koch K."/>
            <person name="Bradshaw J."/>
            <person name="Heng-Moss T."/>
            <person name="Sarath G."/>
        </authorList>
    </citation>
    <scope>NUCLEOTIDE SEQUENCE</scope>
</reference>
<proteinExistence type="predicted"/>
<accession>A0A2S2PY41</accession>
<gene>
    <name evidence="2" type="ORF">g.149694</name>
</gene>
<dbReference type="EMBL" id="GGMS01001110">
    <property type="protein sequence ID" value="MBY70313.1"/>
    <property type="molecule type" value="Transcribed_RNA"/>
</dbReference>
<protein>
    <submittedName>
        <fullName evidence="2">Uncharacterized protein</fullName>
    </submittedName>
</protein>